<feature type="region of interest" description="Disordered" evidence="1">
    <location>
        <begin position="25"/>
        <end position="45"/>
    </location>
</feature>
<dbReference type="AlphaFoldDB" id="A0AA88D492"/>
<name>A0AA88D492_FICCA</name>
<dbReference type="Proteomes" id="UP001187192">
    <property type="component" value="Unassembled WGS sequence"/>
</dbReference>
<protein>
    <submittedName>
        <fullName evidence="2">Uncharacterized protein</fullName>
    </submittedName>
</protein>
<dbReference type="Pfam" id="PF04720">
    <property type="entry name" value="PDDEXK_6"/>
    <property type="match status" value="1"/>
</dbReference>
<gene>
    <name evidence="2" type="ORF">TIFTF001_014583</name>
</gene>
<reference evidence="2" key="1">
    <citation type="submission" date="2023-07" db="EMBL/GenBank/DDBJ databases">
        <title>draft genome sequence of fig (Ficus carica).</title>
        <authorList>
            <person name="Takahashi T."/>
            <person name="Nishimura K."/>
        </authorList>
    </citation>
    <scope>NUCLEOTIDE SEQUENCE</scope>
</reference>
<sequence length="271" mass="31450">MDSLEFEERVNSVFFDECSEEYSDRFDDQSDEYGDHHHNDPAHDPEERTLYWESQHSLLQEVLERYSSTGSKLRKEISRAIDTAREAAGSSCHCAKPKTDGCNRCLRRTVVSMLCDKGIDANLSTSNWRDTKKFPRGSHEYIEVIVSTSSRKKHIPYIVEVEFRDQFEIAKPCHEYRKILSELPEYYIGKLENLYAIVRIVCNAAKTSMKERKIHMGPWRKTGFMLMKWSANSVIDQKLKFTESSDKFMPLPPSRQLHSQFPIASPAVIVK</sequence>
<evidence type="ECO:0000256" key="1">
    <source>
        <dbReference type="SAM" id="MobiDB-lite"/>
    </source>
</evidence>
<evidence type="ECO:0000313" key="3">
    <source>
        <dbReference type="Proteomes" id="UP001187192"/>
    </source>
</evidence>
<evidence type="ECO:0000313" key="2">
    <source>
        <dbReference type="EMBL" id="GMN45383.1"/>
    </source>
</evidence>
<dbReference type="InterPro" id="IPR006502">
    <property type="entry name" value="PDDEXK-like"/>
</dbReference>
<accession>A0AA88D492</accession>
<dbReference type="PANTHER" id="PTHR31579:SF49">
    <property type="entry name" value="DUF506 FAMILY PROTEIN"/>
    <property type="match status" value="1"/>
</dbReference>
<comment type="caution">
    <text evidence="2">The sequence shown here is derived from an EMBL/GenBank/DDBJ whole genome shotgun (WGS) entry which is preliminary data.</text>
</comment>
<dbReference type="NCBIfam" id="TIGR01615">
    <property type="entry name" value="A_thal_3542"/>
    <property type="match status" value="1"/>
</dbReference>
<keyword evidence="3" id="KW-1185">Reference proteome</keyword>
<proteinExistence type="predicted"/>
<dbReference type="PANTHER" id="PTHR31579">
    <property type="entry name" value="OS03G0796600 PROTEIN"/>
    <property type="match status" value="1"/>
</dbReference>
<dbReference type="EMBL" id="BTGU01000020">
    <property type="protein sequence ID" value="GMN45383.1"/>
    <property type="molecule type" value="Genomic_DNA"/>
</dbReference>
<organism evidence="2 3">
    <name type="scientific">Ficus carica</name>
    <name type="common">Common fig</name>
    <dbReference type="NCBI Taxonomy" id="3494"/>
    <lineage>
        <taxon>Eukaryota</taxon>
        <taxon>Viridiplantae</taxon>
        <taxon>Streptophyta</taxon>
        <taxon>Embryophyta</taxon>
        <taxon>Tracheophyta</taxon>
        <taxon>Spermatophyta</taxon>
        <taxon>Magnoliopsida</taxon>
        <taxon>eudicotyledons</taxon>
        <taxon>Gunneridae</taxon>
        <taxon>Pentapetalae</taxon>
        <taxon>rosids</taxon>
        <taxon>fabids</taxon>
        <taxon>Rosales</taxon>
        <taxon>Moraceae</taxon>
        <taxon>Ficeae</taxon>
        <taxon>Ficus</taxon>
    </lineage>
</organism>